<dbReference type="AlphaFoldDB" id="A0A8T2Q5P9"/>
<reference evidence="2" key="1">
    <citation type="submission" date="2021-08" db="EMBL/GenBank/DDBJ databases">
        <title>WGS assembly of Ceratopteris richardii.</title>
        <authorList>
            <person name="Marchant D.B."/>
            <person name="Chen G."/>
            <person name="Jenkins J."/>
            <person name="Shu S."/>
            <person name="Leebens-Mack J."/>
            <person name="Grimwood J."/>
            <person name="Schmutz J."/>
            <person name="Soltis P."/>
            <person name="Soltis D."/>
            <person name="Chen Z.-H."/>
        </authorList>
    </citation>
    <scope>NUCLEOTIDE SEQUENCE</scope>
    <source>
        <strain evidence="2">Whitten #5841</strain>
        <tissue evidence="2">Leaf</tissue>
    </source>
</reference>
<accession>A0A8T2Q5P9</accession>
<dbReference type="PANTHER" id="PTHR33833">
    <property type="entry name" value="NUCLEOLAR-LIKE PROTEIN-RELATED"/>
    <property type="match status" value="1"/>
</dbReference>
<keyword evidence="1" id="KW-0472">Membrane</keyword>
<feature type="transmembrane region" description="Helical" evidence="1">
    <location>
        <begin position="179"/>
        <end position="202"/>
    </location>
</feature>
<comment type="caution">
    <text evidence="2">The sequence shown here is derived from an EMBL/GenBank/DDBJ whole genome shotgun (WGS) entry which is preliminary data.</text>
</comment>
<feature type="transmembrane region" description="Helical" evidence="1">
    <location>
        <begin position="121"/>
        <end position="141"/>
    </location>
</feature>
<evidence type="ECO:0000313" key="3">
    <source>
        <dbReference type="Proteomes" id="UP000825935"/>
    </source>
</evidence>
<feature type="transmembrane region" description="Helical" evidence="1">
    <location>
        <begin position="77"/>
        <end position="95"/>
    </location>
</feature>
<dbReference type="PANTHER" id="PTHR33833:SF3">
    <property type="entry name" value="YCF49-LIKE PROTEIN"/>
    <property type="match status" value="1"/>
</dbReference>
<evidence type="ECO:0008006" key="4">
    <source>
        <dbReference type="Google" id="ProtNLM"/>
    </source>
</evidence>
<keyword evidence="1" id="KW-1133">Transmembrane helix</keyword>
<keyword evidence="3" id="KW-1185">Reference proteome</keyword>
<organism evidence="2 3">
    <name type="scientific">Ceratopteris richardii</name>
    <name type="common">Triangle waterfern</name>
    <dbReference type="NCBI Taxonomy" id="49495"/>
    <lineage>
        <taxon>Eukaryota</taxon>
        <taxon>Viridiplantae</taxon>
        <taxon>Streptophyta</taxon>
        <taxon>Embryophyta</taxon>
        <taxon>Tracheophyta</taxon>
        <taxon>Polypodiopsida</taxon>
        <taxon>Polypodiidae</taxon>
        <taxon>Polypodiales</taxon>
        <taxon>Pteridineae</taxon>
        <taxon>Pteridaceae</taxon>
        <taxon>Parkerioideae</taxon>
        <taxon>Ceratopteris</taxon>
    </lineage>
</organism>
<evidence type="ECO:0000313" key="2">
    <source>
        <dbReference type="EMBL" id="KAH7278913.1"/>
    </source>
</evidence>
<name>A0A8T2Q5P9_CERRI</name>
<dbReference type="EMBL" id="CM035443">
    <property type="protein sequence ID" value="KAH7278913.1"/>
    <property type="molecule type" value="Genomic_DNA"/>
</dbReference>
<dbReference type="Proteomes" id="UP000825935">
    <property type="component" value="Chromosome 38"/>
</dbReference>
<gene>
    <name evidence="2" type="ORF">KP509_38G063900</name>
</gene>
<feature type="transmembrane region" description="Helical" evidence="1">
    <location>
        <begin position="153"/>
        <end position="173"/>
    </location>
</feature>
<sequence length="212" mass="22903">MDGVGVRANADISSLTHCHLPRSTSASFIRSRFISSSSSSPSLLSLNKAHFRSRARCSVSSARHEGKLLPSFSPIPFIIPLTAAGLFNVAAASAMDVDAYTSLVGGFLSQEPANALSLPTWTIHVASVVEWAVAMALVWKFGDNPKNAAWKGLTWGMVPLLGGAMCACTWHFFYNAESLEILVVLQSALTMLGNFTMWLAAYRIYRSDSKSL</sequence>
<keyword evidence="1" id="KW-0812">Transmembrane</keyword>
<dbReference type="Pfam" id="PF10693">
    <property type="entry name" value="DUF2499"/>
    <property type="match status" value="1"/>
</dbReference>
<evidence type="ECO:0000256" key="1">
    <source>
        <dbReference type="SAM" id="Phobius"/>
    </source>
</evidence>
<proteinExistence type="predicted"/>
<dbReference type="OrthoDB" id="196633at2759"/>
<protein>
    <recommendedName>
        <fullName evidence="4">Ycf49-like protein</fullName>
    </recommendedName>
</protein>
<dbReference type="InterPro" id="IPR019634">
    <property type="entry name" value="Uncharacterised_Ycf49"/>
</dbReference>